<proteinExistence type="predicted"/>
<keyword evidence="1" id="KW-0472">Membrane</keyword>
<protein>
    <recommendedName>
        <fullName evidence="4">Membrane-bound O-acyltransferase family protein</fullName>
    </recommendedName>
</protein>
<evidence type="ECO:0000256" key="1">
    <source>
        <dbReference type="SAM" id="Phobius"/>
    </source>
</evidence>
<keyword evidence="1" id="KW-0812">Transmembrane</keyword>
<feature type="transmembrane region" description="Helical" evidence="1">
    <location>
        <begin position="48"/>
        <end position="67"/>
    </location>
</feature>
<reference evidence="2 3" key="2">
    <citation type="submission" date="2019-08" db="EMBL/GenBank/DDBJ databases">
        <authorList>
            <person name="Henke P."/>
        </authorList>
    </citation>
    <scope>NUCLEOTIDE SEQUENCE [LARGE SCALE GENOMIC DNA]</scope>
    <source>
        <strain evidence="2">Phe10_nw2017</strain>
    </source>
</reference>
<keyword evidence="1" id="KW-1133">Transmembrane helix</keyword>
<dbReference type="EMBL" id="SRHE01000234">
    <property type="protein sequence ID" value="TWW09573.1"/>
    <property type="molecule type" value="Genomic_DNA"/>
</dbReference>
<keyword evidence="3" id="KW-1185">Reference proteome</keyword>
<evidence type="ECO:0008006" key="4">
    <source>
        <dbReference type="Google" id="ProtNLM"/>
    </source>
</evidence>
<dbReference type="InterPro" id="IPR028362">
    <property type="entry name" value="AlgI"/>
</dbReference>
<dbReference type="PANTHER" id="PTHR13285">
    <property type="entry name" value="ACYLTRANSFERASE"/>
    <property type="match status" value="1"/>
</dbReference>
<dbReference type="PIRSF" id="PIRSF016636">
    <property type="entry name" value="AlgI_DltB"/>
    <property type="match status" value="1"/>
</dbReference>
<dbReference type="Proteomes" id="UP000321083">
    <property type="component" value="Unassembled WGS sequence"/>
</dbReference>
<accession>A0A5C6M5T7</accession>
<name>A0A5C6M5T7_9PLAN</name>
<organism evidence="2 3">
    <name type="scientific">Planctomyces bekefii</name>
    <dbReference type="NCBI Taxonomy" id="1653850"/>
    <lineage>
        <taxon>Bacteria</taxon>
        <taxon>Pseudomonadati</taxon>
        <taxon>Planctomycetota</taxon>
        <taxon>Planctomycetia</taxon>
        <taxon>Planctomycetales</taxon>
        <taxon>Planctomycetaceae</taxon>
        <taxon>Planctomyces</taxon>
    </lineage>
</organism>
<comment type="caution">
    <text evidence="2">The sequence shown here is derived from an EMBL/GenBank/DDBJ whole genome shotgun (WGS) entry which is preliminary data.</text>
</comment>
<feature type="transmembrane region" description="Helical" evidence="1">
    <location>
        <begin position="79"/>
        <end position="101"/>
    </location>
</feature>
<evidence type="ECO:0000313" key="3">
    <source>
        <dbReference type="Proteomes" id="UP000321083"/>
    </source>
</evidence>
<dbReference type="GO" id="GO:0016746">
    <property type="term" value="F:acyltransferase activity"/>
    <property type="evidence" value="ECO:0007669"/>
    <property type="project" value="InterPro"/>
</dbReference>
<evidence type="ECO:0000313" key="2">
    <source>
        <dbReference type="EMBL" id="TWW09573.1"/>
    </source>
</evidence>
<feature type="transmembrane region" description="Helical" evidence="1">
    <location>
        <begin position="153"/>
        <end position="171"/>
    </location>
</feature>
<sequence length="252" mass="28021">MLFNSFEFAVFLPIMFFACWYACGSSWRMQNVVLLAGSLVFYGWWDPRFLGLMLFSAVLDFTVSNLIHSTQHPVGRKALLGCSLVINFGILAVFKYCNFFISSLNDALALAGFSPAATRLDLVLPVGISFYTFQTVSASIDVYRRQLQPTRNLIAWLAFITFFPQLVAGPIERAGHLLPQFLSSRRFSMTAAIDGCRQALWGLFKKVVIADNCAALASQAFENSDHASATTLLAGIFLFTIQIYCDFSGYSD</sequence>
<dbReference type="AlphaFoldDB" id="A0A5C6M5T7"/>
<dbReference type="InterPro" id="IPR051085">
    <property type="entry name" value="MB_O-acyltransferase"/>
</dbReference>
<dbReference type="PIRSF" id="PIRSF500217">
    <property type="entry name" value="AlgI"/>
    <property type="match status" value="1"/>
</dbReference>
<dbReference type="GO" id="GO:0042121">
    <property type="term" value="P:alginic acid biosynthetic process"/>
    <property type="evidence" value="ECO:0007669"/>
    <property type="project" value="InterPro"/>
</dbReference>
<dbReference type="InterPro" id="IPR024194">
    <property type="entry name" value="Ac/AlaTfrase_AlgI/DltB"/>
</dbReference>
<feature type="transmembrane region" description="Helical" evidence="1">
    <location>
        <begin position="107"/>
        <end position="133"/>
    </location>
</feature>
<dbReference type="PANTHER" id="PTHR13285:SF18">
    <property type="entry name" value="PROTEIN-CYSTEINE N-PALMITOYLTRANSFERASE RASP"/>
    <property type="match status" value="1"/>
</dbReference>
<feature type="non-terminal residue" evidence="2">
    <location>
        <position position="252"/>
    </location>
</feature>
<reference evidence="2 3" key="1">
    <citation type="submission" date="2019-08" db="EMBL/GenBank/DDBJ databases">
        <title>100 year-old enigma solved: identification of Planctomyces bekefii, the type genus and species of the phylum Planctomycetes.</title>
        <authorList>
            <person name="Svetlana D.N."/>
            <person name="Overmann J."/>
        </authorList>
    </citation>
    <scope>NUCLEOTIDE SEQUENCE [LARGE SCALE GENOMIC DNA]</scope>
    <source>
        <strain evidence="2">Phe10_nw2017</strain>
    </source>
</reference>
<gene>
    <name evidence="2" type="ORF">E3A20_13010</name>
</gene>